<evidence type="ECO:0000313" key="8">
    <source>
        <dbReference type="Proteomes" id="UP000013776"/>
    </source>
</evidence>
<feature type="region of interest" description="Disordered" evidence="5">
    <location>
        <begin position="100"/>
        <end position="129"/>
    </location>
</feature>
<dbReference type="EMBL" id="CAHR02000103">
    <property type="protein sequence ID" value="CCG82807.1"/>
    <property type="molecule type" value="Genomic_DNA"/>
</dbReference>
<evidence type="ECO:0000256" key="5">
    <source>
        <dbReference type="SAM" id="MobiDB-lite"/>
    </source>
</evidence>
<dbReference type="PROSITE" id="PS50297">
    <property type="entry name" value="ANK_REP_REGION"/>
    <property type="match status" value="2"/>
</dbReference>
<feature type="coiled-coil region" evidence="4">
    <location>
        <begin position="510"/>
        <end position="544"/>
    </location>
</feature>
<evidence type="ECO:0000256" key="3">
    <source>
        <dbReference type="PROSITE-ProRule" id="PRU00023"/>
    </source>
</evidence>
<reference evidence="7 8" key="1">
    <citation type="journal article" date="2013" name="MBio">
        <title>Genome sequencing of the plant pathogen Taphrina deformans, the causal agent of peach leaf curl.</title>
        <authorList>
            <person name="Cisse O.H."/>
            <person name="Almeida J.M.G.C.F."/>
            <person name="Fonseca A."/>
            <person name="Kumar A.A."/>
            <person name="Salojaervi J."/>
            <person name="Overmyer K."/>
            <person name="Hauser P.M."/>
            <person name="Pagni M."/>
        </authorList>
    </citation>
    <scope>NUCLEOTIDE SEQUENCE [LARGE SCALE GENOMIC DNA]</scope>
    <source>
        <strain evidence="8">PYCC 5710 / ATCC 11124 / CBS 356.35 / IMI 108563 / JCM 9778 / NBRC 8474</strain>
    </source>
</reference>
<evidence type="ECO:0000259" key="6">
    <source>
        <dbReference type="PROSITE" id="PS51299"/>
    </source>
</evidence>
<dbReference type="OrthoDB" id="6718656at2759"/>
<proteinExistence type="predicted"/>
<dbReference type="InterPro" id="IPR002110">
    <property type="entry name" value="Ankyrin_rpt"/>
</dbReference>
<organism evidence="7 8">
    <name type="scientific">Taphrina deformans (strain PYCC 5710 / ATCC 11124 / CBS 356.35 / IMI 108563 / JCM 9778 / NBRC 8474)</name>
    <name type="common">Peach leaf curl fungus</name>
    <name type="synonym">Lalaria deformans</name>
    <dbReference type="NCBI Taxonomy" id="1097556"/>
    <lineage>
        <taxon>Eukaryota</taxon>
        <taxon>Fungi</taxon>
        <taxon>Dikarya</taxon>
        <taxon>Ascomycota</taxon>
        <taxon>Taphrinomycotina</taxon>
        <taxon>Taphrinomycetes</taxon>
        <taxon>Taphrinales</taxon>
        <taxon>Taphrinaceae</taxon>
        <taxon>Taphrina</taxon>
    </lineage>
</organism>
<sequence length="680" mass="74782">MDVAREHINAEVFTAVYSGVPVLEMTCRGVSVMRRIQKGNRTKILEREVLTGPHEKVQGGYGKYQGTWVSYEIGIALCERHSVRDILTPLLELDTASAPAMHATPTKEQHQASVRRHQHQMQAASERTDSAGLARGAAVYDPVHMQQPRGSSAALLASLQPARHLIRSQSATDQINVREMPAETLLSQSAISPDSNPSQQWNGSHAFTNGLTDGTPREPSVEQLETVSLPPLTPSSARDFDHSREVMTNIFLESDHGRVPGMLINSQLSNLDLDVPIDELGHSALHWAAALARLSLVETLILKGANSCRGNSVGETALMRAVMATNTMDQNCFLESLDALGPSLAIRDGAKRTVLHHIAITAGIRGRSAASRYYLTSLLEWIVKSDRHVTMDIGTFGSTLVDAQDRNGDTALNIAARIGNRGIVQSLLEVNADPYLPNNAGIRAVDSGTVDERVYKMPGDLHDSSQTKKVLWNKPAVTKASSEVINEMSSMIDSLQRDFEQEMSVKCKAVEDVNAKLREANKTLADLRRQVEQSKQHMQKLDEIGQRIRNTNHAIRTETKEFNETQMGRAPPQFGEVLDADAPFIIDRQTPPSAQIIKARIRAYKQDINTLDILAVQLNDKSMAMEARCRKLVSICTNSPLDQVDDTLPALLAALQSDGDPREFDLNEANRVAGFLKILS</sequence>
<feature type="repeat" description="ANK" evidence="3">
    <location>
        <begin position="407"/>
        <end position="439"/>
    </location>
</feature>
<dbReference type="Gene3D" id="3.10.260.10">
    <property type="entry name" value="Transcription regulator HTH, APSES-type DNA-binding domain"/>
    <property type="match status" value="1"/>
</dbReference>
<dbReference type="GO" id="GO:0030907">
    <property type="term" value="C:MBF transcription complex"/>
    <property type="evidence" value="ECO:0007669"/>
    <property type="project" value="TreeGrafter"/>
</dbReference>
<dbReference type="GO" id="GO:0003677">
    <property type="term" value="F:DNA binding"/>
    <property type="evidence" value="ECO:0007669"/>
    <property type="project" value="InterPro"/>
</dbReference>
<evidence type="ECO:0000256" key="4">
    <source>
        <dbReference type="SAM" id="Coils"/>
    </source>
</evidence>
<dbReference type="Proteomes" id="UP000013776">
    <property type="component" value="Unassembled WGS sequence"/>
</dbReference>
<evidence type="ECO:0000256" key="2">
    <source>
        <dbReference type="ARBA" id="ARBA00023043"/>
    </source>
</evidence>
<dbReference type="InterPro" id="IPR036770">
    <property type="entry name" value="Ankyrin_rpt-contain_sf"/>
</dbReference>
<comment type="caution">
    <text evidence="7">The sequence shown here is derived from an EMBL/GenBank/DDBJ whole genome shotgun (WGS) entry which is preliminary data.</text>
</comment>
<dbReference type="SMART" id="SM00248">
    <property type="entry name" value="ANK"/>
    <property type="match status" value="2"/>
</dbReference>
<dbReference type="PANTHER" id="PTHR43828">
    <property type="entry name" value="ASPARAGINASE"/>
    <property type="match status" value="1"/>
</dbReference>
<dbReference type="Gene3D" id="1.25.40.20">
    <property type="entry name" value="Ankyrin repeat-containing domain"/>
    <property type="match status" value="1"/>
</dbReference>
<dbReference type="PROSITE" id="PS51299">
    <property type="entry name" value="HTH_APSES"/>
    <property type="match status" value="1"/>
</dbReference>
<dbReference type="PROSITE" id="PS50088">
    <property type="entry name" value="ANK_REPEAT"/>
    <property type="match status" value="2"/>
</dbReference>
<keyword evidence="4" id="KW-0175">Coiled coil</keyword>
<accession>R4XHB9</accession>
<evidence type="ECO:0000313" key="7">
    <source>
        <dbReference type="EMBL" id="CCG82807.1"/>
    </source>
</evidence>
<dbReference type="InterPro" id="IPR036887">
    <property type="entry name" value="HTH_APSES_sf"/>
</dbReference>
<dbReference type="SMART" id="SM01252">
    <property type="entry name" value="KilA-N"/>
    <property type="match status" value="1"/>
</dbReference>
<name>R4XHB9_TAPDE</name>
<dbReference type="InterPro" id="IPR051642">
    <property type="entry name" value="SWI6-like"/>
</dbReference>
<feature type="compositionally biased region" description="Polar residues" evidence="5">
    <location>
        <begin position="189"/>
        <end position="212"/>
    </location>
</feature>
<dbReference type="SUPFAM" id="SSF48403">
    <property type="entry name" value="Ankyrin repeat"/>
    <property type="match status" value="1"/>
</dbReference>
<gene>
    <name evidence="7" type="ORF">TAPDE_002796</name>
</gene>
<keyword evidence="2 3" id="KW-0040">ANK repeat</keyword>
<protein>
    <submittedName>
        <fullName evidence="7">Start control protein cdc10</fullName>
    </submittedName>
</protein>
<dbReference type="AlphaFoldDB" id="R4XHB9"/>
<dbReference type="eggNOG" id="ENOG502QPWC">
    <property type="taxonomic scope" value="Eukaryota"/>
</dbReference>
<evidence type="ECO:0000256" key="1">
    <source>
        <dbReference type="ARBA" id="ARBA00022737"/>
    </source>
</evidence>
<keyword evidence="8" id="KW-1185">Reference proteome</keyword>
<dbReference type="GO" id="GO:0033309">
    <property type="term" value="C:SBF transcription complex"/>
    <property type="evidence" value="ECO:0007669"/>
    <property type="project" value="TreeGrafter"/>
</dbReference>
<feature type="region of interest" description="Disordered" evidence="5">
    <location>
        <begin position="189"/>
        <end position="225"/>
    </location>
</feature>
<dbReference type="SUPFAM" id="SSF54616">
    <property type="entry name" value="DNA-binding domain of Mlu1-box binding protein MBP1"/>
    <property type="match status" value="1"/>
</dbReference>
<feature type="repeat" description="ANK" evidence="3">
    <location>
        <begin position="280"/>
        <end position="312"/>
    </location>
</feature>
<dbReference type="InterPro" id="IPR018004">
    <property type="entry name" value="KilA/APSES_HTH"/>
</dbReference>
<dbReference type="STRING" id="1097556.R4XHB9"/>
<dbReference type="VEuPathDB" id="FungiDB:TAPDE_002796"/>
<dbReference type="PANTHER" id="PTHR43828:SF3">
    <property type="entry name" value="CHROMO DOMAIN-CONTAINING PROTEIN"/>
    <property type="match status" value="1"/>
</dbReference>
<dbReference type="InterPro" id="IPR003163">
    <property type="entry name" value="Tscrpt_reg_HTH_APSES-type"/>
</dbReference>
<keyword evidence="1" id="KW-0677">Repeat</keyword>
<dbReference type="Pfam" id="PF00023">
    <property type="entry name" value="Ank"/>
    <property type="match status" value="2"/>
</dbReference>
<feature type="domain" description="HTH APSES-type" evidence="6">
    <location>
        <begin position="1"/>
        <end position="105"/>
    </location>
</feature>
<dbReference type="GO" id="GO:0001228">
    <property type="term" value="F:DNA-binding transcription activator activity, RNA polymerase II-specific"/>
    <property type="evidence" value="ECO:0007669"/>
    <property type="project" value="UniProtKB-ARBA"/>
</dbReference>